<proteinExistence type="predicted"/>
<evidence type="ECO:0000256" key="1">
    <source>
        <dbReference type="SAM" id="MobiDB-lite"/>
    </source>
</evidence>
<gene>
    <name evidence="2" type="ORF">SAMN02982931_02901</name>
</gene>
<keyword evidence="3" id="KW-1185">Reference proteome</keyword>
<dbReference type="AlphaFoldDB" id="A0A1G6D1W7"/>
<protein>
    <submittedName>
        <fullName evidence="2">Uncharacterized protein</fullName>
    </submittedName>
</protein>
<organism evidence="2 3">
    <name type="scientific">Bauldia litoralis</name>
    <dbReference type="NCBI Taxonomy" id="665467"/>
    <lineage>
        <taxon>Bacteria</taxon>
        <taxon>Pseudomonadati</taxon>
        <taxon>Pseudomonadota</taxon>
        <taxon>Alphaproteobacteria</taxon>
        <taxon>Hyphomicrobiales</taxon>
        <taxon>Kaistiaceae</taxon>
        <taxon>Bauldia</taxon>
    </lineage>
</organism>
<name>A0A1G6D1W7_9HYPH</name>
<accession>A0A1G6D1W7</accession>
<feature type="compositionally biased region" description="Basic and acidic residues" evidence="1">
    <location>
        <begin position="171"/>
        <end position="194"/>
    </location>
</feature>
<dbReference type="OrthoDB" id="8478738at2"/>
<evidence type="ECO:0000313" key="3">
    <source>
        <dbReference type="Proteomes" id="UP000199071"/>
    </source>
</evidence>
<sequence>MVFPPKDEVQAILADFEDRMAAILEGAWQEWLDVPRRAALSPRSRASMVFDFIRRRALEEFDSDPEIRAIPKGQTVHFLFHDKVLLRFKKANTRGLGSNIETQAVIEFIDPQMSLLPLPPIYHVEGCYHLDKLATKMALLTVAARQRNKRLWTYEMRRSADTRVMPLPMAPRHDGGLPEVRVRKSAEKPAKQGE</sequence>
<evidence type="ECO:0000313" key="2">
    <source>
        <dbReference type="EMBL" id="SDB39110.1"/>
    </source>
</evidence>
<dbReference type="Proteomes" id="UP000199071">
    <property type="component" value="Unassembled WGS sequence"/>
</dbReference>
<feature type="region of interest" description="Disordered" evidence="1">
    <location>
        <begin position="166"/>
        <end position="194"/>
    </location>
</feature>
<dbReference type="EMBL" id="FMXQ01000006">
    <property type="protein sequence ID" value="SDB39110.1"/>
    <property type="molecule type" value="Genomic_DNA"/>
</dbReference>
<reference evidence="2 3" key="1">
    <citation type="submission" date="2016-10" db="EMBL/GenBank/DDBJ databases">
        <authorList>
            <person name="de Groot N.N."/>
        </authorList>
    </citation>
    <scope>NUCLEOTIDE SEQUENCE [LARGE SCALE GENOMIC DNA]</scope>
    <source>
        <strain evidence="2 3">ATCC 35022</strain>
    </source>
</reference>
<dbReference type="RefSeq" id="WP_090877207.1">
    <property type="nucleotide sequence ID" value="NZ_FMXQ01000006.1"/>
</dbReference>